<keyword evidence="5" id="KW-0479">Metal-binding</keyword>
<dbReference type="FunFam" id="3.40.140.10:FF:000005">
    <property type="entry name" value="tRNA-specific adenosine deaminase"/>
    <property type="match status" value="1"/>
</dbReference>
<proteinExistence type="inferred from homology"/>
<name>A0A1S4AQ06_TOBAC</name>
<dbReference type="PANTHER" id="PTHR11079">
    <property type="entry name" value="CYTOSINE DEAMINASE FAMILY MEMBER"/>
    <property type="match status" value="1"/>
</dbReference>
<evidence type="ECO:0000313" key="9">
    <source>
        <dbReference type="Proteomes" id="UP000790787"/>
    </source>
</evidence>
<evidence type="ECO:0000256" key="8">
    <source>
        <dbReference type="ARBA" id="ARBA00048045"/>
    </source>
</evidence>
<evidence type="ECO:0000256" key="1">
    <source>
        <dbReference type="ARBA" id="ARBA00001947"/>
    </source>
</evidence>
<dbReference type="OrthoDB" id="408702at2759"/>
<dbReference type="PANTHER" id="PTHR11079:SF179">
    <property type="entry name" value="TRNA(ADENINE(34)) DEAMINASE, CHLOROPLASTIC"/>
    <property type="match status" value="1"/>
</dbReference>
<dbReference type="GO" id="GO:0008251">
    <property type="term" value="F:tRNA-specific adenosine deaminase activity"/>
    <property type="evidence" value="ECO:0000318"/>
    <property type="project" value="GO_Central"/>
</dbReference>
<keyword evidence="6" id="KW-0378">Hydrolase</keyword>
<dbReference type="GO" id="GO:0046872">
    <property type="term" value="F:metal ion binding"/>
    <property type="evidence" value="ECO:0007669"/>
    <property type="project" value="UniProtKB-KW"/>
</dbReference>
<organism evidence="9 10">
    <name type="scientific">Nicotiana tabacum</name>
    <name type="common">Common tobacco</name>
    <dbReference type="NCBI Taxonomy" id="4097"/>
    <lineage>
        <taxon>Eukaryota</taxon>
        <taxon>Viridiplantae</taxon>
        <taxon>Streptophyta</taxon>
        <taxon>Embryophyta</taxon>
        <taxon>Tracheophyta</taxon>
        <taxon>Spermatophyta</taxon>
        <taxon>Magnoliopsida</taxon>
        <taxon>eudicotyledons</taxon>
        <taxon>Gunneridae</taxon>
        <taxon>Pentapetalae</taxon>
        <taxon>asterids</taxon>
        <taxon>lamiids</taxon>
        <taxon>Solanales</taxon>
        <taxon>Solanaceae</taxon>
        <taxon>Nicotianoideae</taxon>
        <taxon>Nicotianeae</taxon>
        <taxon>Nicotiana</taxon>
    </lineage>
</organism>
<dbReference type="SMR" id="A0A1S4AQ06"/>
<dbReference type="HAMAP" id="MF_00972">
    <property type="entry name" value="tRNA_aden_deaminase"/>
    <property type="match status" value="1"/>
</dbReference>
<dbReference type="STRING" id="4097.A0A1S4AQ06"/>
<comment type="catalytic activity">
    <reaction evidence="8">
        <text>adenosine(34) in tRNA + H2O + H(+) = inosine(34) in tRNA + NH4(+)</text>
        <dbReference type="Rhea" id="RHEA:43168"/>
        <dbReference type="Rhea" id="RHEA-COMP:10373"/>
        <dbReference type="Rhea" id="RHEA-COMP:10374"/>
        <dbReference type="ChEBI" id="CHEBI:15377"/>
        <dbReference type="ChEBI" id="CHEBI:15378"/>
        <dbReference type="ChEBI" id="CHEBI:28938"/>
        <dbReference type="ChEBI" id="CHEBI:74411"/>
        <dbReference type="ChEBI" id="CHEBI:82852"/>
        <dbReference type="EC" id="3.5.4.33"/>
    </reaction>
</comment>
<comment type="subunit">
    <text evidence="2">Homodimer.</text>
</comment>
<dbReference type="GO" id="GO:0009507">
    <property type="term" value="C:chloroplast"/>
    <property type="evidence" value="ECO:0000318"/>
    <property type="project" value="GO_Central"/>
</dbReference>
<dbReference type="Pfam" id="PF00383">
    <property type="entry name" value="dCMP_cyt_deam_1"/>
    <property type="match status" value="1"/>
</dbReference>
<dbReference type="Proteomes" id="UP000790787">
    <property type="component" value="Chromosome 20"/>
</dbReference>
<dbReference type="RefSeq" id="XP_016478666.1">
    <property type="nucleotide sequence ID" value="XM_016623180.1"/>
</dbReference>
<evidence type="ECO:0000256" key="6">
    <source>
        <dbReference type="ARBA" id="ARBA00022801"/>
    </source>
</evidence>
<dbReference type="AlphaFoldDB" id="A0A1S4AQ06"/>
<dbReference type="InterPro" id="IPR002125">
    <property type="entry name" value="CMP_dCMP_dom"/>
</dbReference>
<dbReference type="EC" id="3.5.4.33" evidence="3"/>
<dbReference type="PaxDb" id="4097-A0A1S4AQ06"/>
<dbReference type="KEGG" id="nta:107800035"/>
<keyword evidence="9" id="KW-1185">Reference proteome</keyword>
<dbReference type="GeneID" id="107800035"/>
<comment type="cofactor">
    <cofactor evidence="1">
        <name>Zn(2+)</name>
        <dbReference type="ChEBI" id="CHEBI:29105"/>
    </cofactor>
</comment>
<gene>
    <name evidence="10" type="primary">LOC107800035</name>
</gene>
<reference evidence="9" key="1">
    <citation type="journal article" date="2014" name="Nat. Commun.">
        <title>The tobacco genome sequence and its comparison with those of tomato and potato.</title>
        <authorList>
            <person name="Sierro N."/>
            <person name="Battey J.N."/>
            <person name="Ouadi S."/>
            <person name="Bakaher N."/>
            <person name="Bovet L."/>
            <person name="Willig A."/>
            <person name="Goepfert S."/>
            <person name="Peitsch M.C."/>
            <person name="Ivanov N.V."/>
        </authorList>
    </citation>
    <scope>NUCLEOTIDE SEQUENCE [LARGE SCALE GENOMIC DNA]</scope>
</reference>
<reference evidence="10" key="2">
    <citation type="submission" date="2025-08" db="UniProtKB">
        <authorList>
            <consortium name="RefSeq"/>
        </authorList>
    </citation>
    <scope>IDENTIFICATION</scope>
</reference>
<dbReference type="GO" id="GO:0002100">
    <property type="term" value="P:tRNA wobble adenosine to inosine editing"/>
    <property type="evidence" value="ECO:0000318"/>
    <property type="project" value="GO_Central"/>
</dbReference>
<dbReference type="Gene3D" id="3.40.140.10">
    <property type="entry name" value="Cytidine Deaminase, domain 2"/>
    <property type="match status" value="1"/>
</dbReference>
<dbReference type="GO" id="GO:0052717">
    <property type="term" value="F:tRNA-specific adenosine-34 deaminase activity"/>
    <property type="evidence" value="ECO:0007669"/>
    <property type="project" value="UniProtKB-EC"/>
</dbReference>
<evidence type="ECO:0000256" key="4">
    <source>
        <dbReference type="ARBA" id="ARBA00022694"/>
    </source>
</evidence>
<dbReference type="InterPro" id="IPR016193">
    <property type="entry name" value="Cytidine_deaminase-like"/>
</dbReference>
<evidence type="ECO:0000313" key="10">
    <source>
        <dbReference type="RefSeq" id="XP_016478666.1"/>
    </source>
</evidence>
<accession>A0A1S4AQ06</accession>
<protein>
    <recommendedName>
        <fullName evidence="3">tRNA(adenine(34)) deaminase</fullName>
        <ecNumber evidence="3">3.5.4.33</ecNumber>
    </recommendedName>
</protein>
<dbReference type="SUPFAM" id="SSF53927">
    <property type="entry name" value="Cytidine deaminase-like"/>
    <property type="match status" value="1"/>
</dbReference>
<keyword evidence="7" id="KW-0862">Zinc</keyword>
<dbReference type="InterPro" id="IPR028883">
    <property type="entry name" value="tRNA_aden_deaminase"/>
</dbReference>
<sequence>SDRHSSTSKSGGRSSPNQSISSETWFSGHEAEDNNNENAKSKRRLNQESASIDRHRQERLNQESASFRHRQEMVRSHSHEEASSSSSSREHMKGTRVETSASPIVLESSLPSKTITLPSAEDTPGKNFEGTSGSIVPEGGLPLPSIQVRRSPVIEEITEAGQAVPSSSSEGQAVSETAVVFSEVSGSKVKDAEMRQRRFLRSDQFVKDKFDEWEEAFKLESEQRKIDEIFMKEALVEAKKAADNWEVPVGAVLVHDGKIVARGCNLVEELRDSTAHAEMLCIREASNTLRTWRLSDTTLYVTLEPCPMCAGAILQARVDTVVWGAPNKLLGADGSWIRLFPDGDEGSGSEPTEKPPAPVHPFHPKITIRRGVLASECADAMQQFFRLRRKKKEKKSDPPTPPSCLPISSHQPKFLSKIHDVFHIMFCL</sequence>
<feature type="non-terminal residue" evidence="10">
    <location>
        <position position="1"/>
    </location>
</feature>
<dbReference type="CDD" id="cd01285">
    <property type="entry name" value="nucleoside_deaminase"/>
    <property type="match status" value="1"/>
</dbReference>
<evidence type="ECO:0000256" key="2">
    <source>
        <dbReference type="ARBA" id="ARBA00011738"/>
    </source>
</evidence>
<evidence type="ECO:0000256" key="5">
    <source>
        <dbReference type="ARBA" id="ARBA00022723"/>
    </source>
</evidence>
<evidence type="ECO:0000256" key="3">
    <source>
        <dbReference type="ARBA" id="ARBA00012740"/>
    </source>
</evidence>
<evidence type="ECO:0000256" key="7">
    <source>
        <dbReference type="ARBA" id="ARBA00022833"/>
    </source>
</evidence>
<dbReference type="PROSITE" id="PS51747">
    <property type="entry name" value="CYT_DCMP_DEAMINASES_2"/>
    <property type="match status" value="1"/>
</dbReference>
<keyword evidence="4" id="KW-0819">tRNA processing</keyword>